<keyword evidence="3" id="KW-1185">Reference proteome</keyword>
<gene>
    <name evidence="2" type="ORF">HNP60_000211</name>
</gene>
<name>A0ABR6NAD1_9SPHN</name>
<evidence type="ECO:0008006" key="4">
    <source>
        <dbReference type="Google" id="ProtNLM"/>
    </source>
</evidence>
<accession>A0ABR6NAD1</accession>
<protein>
    <recommendedName>
        <fullName evidence="4">Secreted protein</fullName>
    </recommendedName>
</protein>
<reference evidence="2 3" key="1">
    <citation type="submission" date="2020-08" db="EMBL/GenBank/DDBJ databases">
        <title>Exploring microbial biodiversity for novel pathways involved in the catabolism of aromatic compounds derived from lignin.</title>
        <authorList>
            <person name="Elkins J."/>
        </authorList>
    </citation>
    <scope>NUCLEOTIDE SEQUENCE [LARGE SCALE GENOMIC DNA]</scope>
    <source>
        <strain evidence="2 3">B1D3A</strain>
    </source>
</reference>
<evidence type="ECO:0000256" key="1">
    <source>
        <dbReference type="SAM" id="SignalP"/>
    </source>
</evidence>
<dbReference type="EMBL" id="JACHKA010000001">
    <property type="protein sequence ID" value="MBB5984237.1"/>
    <property type="molecule type" value="Genomic_DNA"/>
</dbReference>
<feature type="chain" id="PRO_5046382884" description="Secreted protein" evidence="1">
    <location>
        <begin position="22"/>
        <end position="96"/>
    </location>
</feature>
<dbReference type="Proteomes" id="UP001138540">
    <property type="component" value="Unassembled WGS sequence"/>
</dbReference>
<evidence type="ECO:0000313" key="3">
    <source>
        <dbReference type="Proteomes" id="UP001138540"/>
    </source>
</evidence>
<evidence type="ECO:0000313" key="2">
    <source>
        <dbReference type="EMBL" id="MBB5984237.1"/>
    </source>
</evidence>
<comment type="caution">
    <text evidence="2">The sequence shown here is derived from an EMBL/GenBank/DDBJ whole genome shotgun (WGS) entry which is preliminary data.</text>
</comment>
<organism evidence="2 3">
    <name type="scientific">Sphingobium lignivorans</name>
    <dbReference type="NCBI Taxonomy" id="2735886"/>
    <lineage>
        <taxon>Bacteria</taxon>
        <taxon>Pseudomonadati</taxon>
        <taxon>Pseudomonadota</taxon>
        <taxon>Alphaproteobacteria</taxon>
        <taxon>Sphingomonadales</taxon>
        <taxon>Sphingomonadaceae</taxon>
        <taxon>Sphingobium</taxon>
    </lineage>
</organism>
<feature type="signal peptide" evidence="1">
    <location>
        <begin position="1"/>
        <end position="21"/>
    </location>
</feature>
<sequence length="96" mass="10297">MHMLLLSAIALSTSPAPSAFADADVIAAEEKLPRDHPQAIRCKRLSVTGSLARRERICKTNAEWLAIREQQQDDARDLVVRSRAGIDCGAPGGAGC</sequence>
<proteinExistence type="predicted"/>
<keyword evidence="1" id="KW-0732">Signal</keyword>